<reference evidence="2 3" key="1">
    <citation type="submission" date="2020-01" db="EMBL/GenBank/DDBJ databases">
        <title>Genome sequencing of strain KACC 21265.</title>
        <authorList>
            <person name="Heo J."/>
            <person name="Kim S.-J."/>
            <person name="Kim J.-S."/>
            <person name="Hong S.-B."/>
            <person name="Kwon S.-W."/>
        </authorList>
    </citation>
    <scope>NUCLEOTIDE SEQUENCE [LARGE SCALE GENOMIC DNA]</scope>
    <source>
        <strain evidence="2 3">KACC 21265</strain>
    </source>
</reference>
<evidence type="ECO:0000259" key="1">
    <source>
        <dbReference type="Pfam" id="PF24514"/>
    </source>
</evidence>
<keyword evidence="3" id="KW-1185">Reference proteome</keyword>
<sequence>MSTLIFLFSTLLHRLTTAIYSGRNLRWAAAWLSAAMVVPVWAQSAPTVRITTIATNGVGNFGYGLTGITGGAAENIHVASAGVPVPGVTHTGTTGVAASVDQSNPQPGWPLQPVSVSCVDTNATSSGNAAGNLATVSGHIATLPANVMVQNARIQCTFINTMPAYTALTSSGPVSANAADTVAYAINLVNIGPVPTTMALTIQDQLPPGAVATGASPGAGIQSVDCGTLPSAPGALLTCRLATSPTGIALGATGSFSLSVTMPYVNTVVPVVNHLSASTDAVGVPAVAPGPACVQDAKTNCSSTTVIVGLAPLQAAMRFSPEVIGPYGPVFTTMTVTVTNPNPVDVVWTALGVPYPVDVFNSDELTSKTTCPAGWVKPYQTYDGMIAHSGGVELHDATIPAHGSCQMITDLTSVRPGQYTTTIAANTLASYNAPATPTATSAQFEVREFPYVLPAAQPVSCRTSGFVFNTAYASDSSFKPLYAQDDHWMVGVGTAAGPSSVAVWKPAVVAFPKLAVGTWAVSPFSNANWISALSNAAHVGEFVYYRYDFTLAGNIDPATFVLGLNFLADDRVVSIYANEVVNSFQGSGYFSIATQGVANVSQGWKPGANSLFVKTSDNYNLTALMVQGRINAVCASSTVTIKTVSEGGTGAFSYSGSNGFTSQDITTTAAGVAVTGAPTRLGALNVATKITQAAKQGFKLRSASCSGLPGGGTATQTPDGSLQLNAAAVVEGGNIVCTFINAAEAPSSASGGSGRVFSDNGMESGIANDAVANGGERGLPGVEVSLTDCAGKSLAKATTDGDGAYRLPAPAEIATGAALCVEVARSPARTSTGASIGGTALQPGVAFAAAPNTLTLASDTRTDRIAFTWTGTPPEGLNFASVPLSTFLQPGLRNGLPGSHVGHGHIFTAGTLGQVSFSVADSVSSPASAGWSEQIFADPGCTGSLQGGAARLFPPAVPQPVTPGQVVCVVMLQSVPQQAPLGSHNRATVDAAFSFTNAASSLSARYSVDDLTTVSSDALGLLKEVRNVSQGVAAFGLSNQAKPGQTLEYRITYTNKAAEPLRGLVINDNTPAYTSFVGASVGSTPASLTGCHKITPADASAVDCTQDQKPGGKGGLSWTFDGELSPGASGAVLFQVILD</sequence>
<feature type="domain" description="SpaA-like prealbumin fold" evidence="1">
    <location>
        <begin position="639"/>
        <end position="742"/>
    </location>
</feature>
<dbReference type="InterPro" id="IPR055371">
    <property type="entry name" value="SpaA_PFL_dom_4"/>
</dbReference>
<dbReference type="InterPro" id="IPR047589">
    <property type="entry name" value="DUF11_rpt"/>
</dbReference>
<name>A0A857J7S2_9BURK</name>
<protein>
    <submittedName>
        <fullName evidence="2">DUF11 domain-containing protein</fullName>
    </submittedName>
</protein>
<dbReference type="Pfam" id="PF24514">
    <property type="entry name" value="SpaA_4"/>
    <property type="match status" value="2"/>
</dbReference>
<dbReference type="Gene3D" id="2.60.40.10">
    <property type="entry name" value="Immunoglobulins"/>
    <property type="match status" value="1"/>
</dbReference>
<dbReference type="Proteomes" id="UP000464787">
    <property type="component" value="Chromosome"/>
</dbReference>
<dbReference type="EMBL" id="CP047650">
    <property type="protein sequence ID" value="QHI98835.1"/>
    <property type="molecule type" value="Genomic_DNA"/>
</dbReference>
<accession>A0A857J7S2</accession>
<feature type="domain" description="SpaA-like prealbumin fold" evidence="1">
    <location>
        <begin position="48"/>
        <end position="161"/>
    </location>
</feature>
<evidence type="ECO:0000313" key="3">
    <source>
        <dbReference type="Proteomes" id="UP000464787"/>
    </source>
</evidence>
<dbReference type="AlphaFoldDB" id="A0A857J7S2"/>
<proteinExistence type="predicted"/>
<evidence type="ECO:0000313" key="2">
    <source>
        <dbReference type="EMBL" id="QHI98835.1"/>
    </source>
</evidence>
<gene>
    <name evidence="2" type="ORF">GT347_13060</name>
</gene>
<dbReference type="InterPro" id="IPR013783">
    <property type="entry name" value="Ig-like_fold"/>
</dbReference>
<organism evidence="2 3">
    <name type="scientific">Xylophilus rhododendri</name>
    <dbReference type="NCBI Taxonomy" id="2697032"/>
    <lineage>
        <taxon>Bacteria</taxon>
        <taxon>Pseudomonadati</taxon>
        <taxon>Pseudomonadota</taxon>
        <taxon>Betaproteobacteria</taxon>
        <taxon>Burkholderiales</taxon>
        <taxon>Xylophilus</taxon>
    </lineage>
</organism>
<dbReference type="RefSeq" id="WP_160552391.1">
    <property type="nucleotide sequence ID" value="NZ_CP047650.1"/>
</dbReference>
<dbReference type="KEGG" id="xyk:GT347_13060"/>
<dbReference type="NCBIfam" id="TIGR01451">
    <property type="entry name" value="B_ant_repeat"/>
    <property type="match status" value="1"/>
</dbReference>